<proteinExistence type="predicted"/>
<name>A0A6J4L500_9ACTN</name>
<feature type="non-terminal residue" evidence="2">
    <location>
        <position position="1"/>
    </location>
</feature>
<protein>
    <submittedName>
        <fullName evidence="2">Uncharacterized protein</fullName>
    </submittedName>
</protein>
<dbReference type="EMBL" id="CADCTT010000309">
    <property type="protein sequence ID" value="CAA9324090.1"/>
    <property type="molecule type" value="Genomic_DNA"/>
</dbReference>
<feature type="compositionally biased region" description="Polar residues" evidence="1">
    <location>
        <begin position="30"/>
        <end position="47"/>
    </location>
</feature>
<dbReference type="AlphaFoldDB" id="A0A6J4L500"/>
<reference evidence="2" key="1">
    <citation type="submission" date="2020-02" db="EMBL/GenBank/DDBJ databases">
        <authorList>
            <person name="Meier V. D."/>
        </authorList>
    </citation>
    <scope>NUCLEOTIDE SEQUENCE</scope>
    <source>
        <strain evidence="2">AVDCRST_MAG61</strain>
    </source>
</reference>
<evidence type="ECO:0000256" key="1">
    <source>
        <dbReference type="SAM" id="MobiDB-lite"/>
    </source>
</evidence>
<gene>
    <name evidence="2" type="ORF">AVDCRST_MAG61-2683</name>
</gene>
<evidence type="ECO:0000313" key="2">
    <source>
        <dbReference type="EMBL" id="CAA9324090.1"/>
    </source>
</evidence>
<accession>A0A6J4L500</accession>
<feature type="region of interest" description="Disordered" evidence="1">
    <location>
        <begin position="28"/>
        <end position="47"/>
    </location>
</feature>
<feature type="non-terminal residue" evidence="2">
    <location>
        <position position="73"/>
    </location>
</feature>
<sequence>CSGSSSSSSSRWPGWPCWSATPCGWRTRPPTCSASSGSSPTGRQSWRSCWLRSRARSRLSPTSFPSGGPPASP</sequence>
<organism evidence="2">
    <name type="scientific">uncultured Friedmanniella sp</name>
    <dbReference type="NCBI Taxonomy" id="335381"/>
    <lineage>
        <taxon>Bacteria</taxon>
        <taxon>Bacillati</taxon>
        <taxon>Actinomycetota</taxon>
        <taxon>Actinomycetes</taxon>
        <taxon>Propionibacteriales</taxon>
        <taxon>Nocardioidaceae</taxon>
        <taxon>Friedmanniella</taxon>
        <taxon>environmental samples</taxon>
    </lineage>
</organism>